<name>A0ABD0LNX6_9CAEN</name>
<accession>A0ABD0LNX6</accession>
<protein>
    <submittedName>
        <fullName evidence="1">Uncharacterized protein</fullName>
    </submittedName>
</protein>
<evidence type="ECO:0000313" key="1">
    <source>
        <dbReference type="EMBL" id="KAK7501037.1"/>
    </source>
</evidence>
<dbReference type="EMBL" id="JACVVK020000034">
    <property type="protein sequence ID" value="KAK7501037.1"/>
    <property type="molecule type" value="Genomic_DNA"/>
</dbReference>
<sequence>PTLGIEVKLPGPSFSVSAEFVPRVHQMWTCREDTETRRVARIEVPRVMSLRSEAAILICRAPIAQWVLIEAEWTRGLP</sequence>
<organism evidence="1 2">
    <name type="scientific">Batillaria attramentaria</name>
    <dbReference type="NCBI Taxonomy" id="370345"/>
    <lineage>
        <taxon>Eukaryota</taxon>
        <taxon>Metazoa</taxon>
        <taxon>Spiralia</taxon>
        <taxon>Lophotrochozoa</taxon>
        <taxon>Mollusca</taxon>
        <taxon>Gastropoda</taxon>
        <taxon>Caenogastropoda</taxon>
        <taxon>Sorbeoconcha</taxon>
        <taxon>Cerithioidea</taxon>
        <taxon>Batillariidae</taxon>
        <taxon>Batillaria</taxon>
    </lineage>
</organism>
<feature type="non-terminal residue" evidence="1">
    <location>
        <position position="1"/>
    </location>
</feature>
<dbReference type="Proteomes" id="UP001519460">
    <property type="component" value="Unassembled WGS sequence"/>
</dbReference>
<reference evidence="1 2" key="1">
    <citation type="journal article" date="2023" name="Sci. Data">
        <title>Genome assembly of the Korean intertidal mud-creeper Batillaria attramentaria.</title>
        <authorList>
            <person name="Patra A.K."/>
            <person name="Ho P.T."/>
            <person name="Jun S."/>
            <person name="Lee S.J."/>
            <person name="Kim Y."/>
            <person name="Won Y.J."/>
        </authorList>
    </citation>
    <scope>NUCLEOTIDE SEQUENCE [LARGE SCALE GENOMIC DNA]</scope>
    <source>
        <strain evidence="1">Wonlab-2016</strain>
    </source>
</reference>
<gene>
    <name evidence="1" type="ORF">BaRGS_00007917</name>
</gene>
<proteinExistence type="predicted"/>
<comment type="caution">
    <text evidence="1">The sequence shown here is derived from an EMBL/GenBank/DDBJ whole genome shotgun (WGS) entry which is preliminary data.</text>
</comment>
<keyword evidence="2" id="KW-1185">Reference proteome</keyword>
<dbReference type="AlphaFoldDB" id="A0ABD0LNX6"/>
<evidence type="ECO:0000313" key="2">
    <source>
        <dbReference type="Proteomes" id="UP001519460"/>
    </source>
</evidence>